<dbReference type="PANTHER" id="PTHR30203:SF20">
    <property type="entry name" value="MULTIDRUG RESISTANCE OUTER MEMBRANE PROTEIN MDTP-RELATED"/>
    <property type="match status" value="1"/>
</dbReference>
<feature type="signal peptide" evidence="9">
    <location>
        <begin position="1"/>
        <end position="23"/>
    </location>
</feature>
<evidence type="ECO:0000256" key="3">
    <source>
        <dbReference type="ARBA" id="ARBA00022452"/>
    </source>
</evidence>
<evidence type="ECO:0000256" key="6">
    <source>
        <dbReference type="ARBA" id="ARBA00023136"/>
    </source>
</evidence>
<protein>
    <submittedName>
        <fullName evidence="11">NodT family efflux transporter outer membrane factor (OMF) lipoprotein</fullName>
    </submittedName>
</protein>
<keyword evidence="3 9" id="KW-1134">Transmembrane beta strand</keyword>
<dbReference type="Gene3D" id="2.20.200.10">
    <property type="entry name" value="Outer membrane efflux proteins (OEP)"/>
    <property type="match status" value="1"/>
</dbReference>
<dbReference type="RefSeq" id="WP_114465141.1">
    <property type="nucleotide sequence ID" value="NZ_QPJK01000001.1"/>
</dbReference>
<dbReference type="EMBL" id="QPJK01000001">
    <property type="protein sequence ID" value="RCW75627.1"/>
    <property type="molecule type" value="Genomic_DNA"/>
</dbReference>
<dbReference type="SUPFAM" id="SSF56954">
    <property type="entry name" value="Outer membrane efflux proteins (OEP)"/>
    <property type="match status" value="1"/>
</dbReference>
<keyword evidence="4 9" id="KW-0812">Transmembrane</keyword>
<organism evidence="11 12">
    <name type="scientific">Pseudorhodoferax soli</name>
    <dbReference type="NCBI Taxonomy" id="545864"/>
    <lineage>
        <taxon>Bacteria</taxon>
        <taxon>Pseudomonadati</taxon>
        <taxon>Pseudomonadota</taxon>
        <taxon>Betaproteobacteria</taxon>
        <taxon>Burkholderiales</taxon>
        <taxon>Comamonadaceae</taxon>
    </lineage>
</organism>
<evidence type="ECO:0000313" key="12">
    <source>
        <dbReference type="Proteomes" id="UP000252884"/>
    </source>
</evidence>
<feature type="chain" id="PRO_5016483101" evidence="9">
    <location>
        <begin position="24"/>
        <end position="481"/>
    </location>
</feature>
<comment type="caution">
    <text evidence="11">The sequence shown here is derived from an EMBL/GenBank/DDBJ whole genome shotgun (WGS) entry which is preliminary data.</text>
</comment>
<accession>A0A368Y9Y3</accession>
<feature type="coiled-coil region" evidence="10">
    <location>
        <begin position="186"/>
        <end position="258"/>
    </location>
</feature>
<dbReference type="AlphaFoldDB" id="A0A368Y9Y3"/>
<dbReference type="GO" id="GO:0015562">
    <property type="term" value="F:efflux transmembrane transporter activity"/>
    <property type="evidence" value="ECO:0007669"/>
    <property type="project" value="InterPro"/>
</dbReference>
<dbReference type="Pfam" id="PF02321">
    <property type="entry name" value="OEP"/>
    <property type="match status" value="2"/>
</dbReference>
<evidence type="ECO:0000256" key="1">
    <source>
        <dbReference type="ARBA" id="ARBA00004370"/>
    </source>
</evidence>
<evidence type="ECO:0000256" key="9">
    <source>
        <dbReference type="RuleBase" id="RU362097"/>
    </source>
</evidence>
<dbReference type="OrthoDB" id="9770517at2"/>
<evidence type="ECO:0000256" key="8">
    <source>
        <dbReference type="ARBA" id="ARBA00023288"/>
    </source>
</evidence>
<evidence type="ECO:0000256" key="4">
    <source>
        <dbReference type="ARBA" id="ARBA00022692"/>
    </source>
</evidence>
<evidence type="ECO:0000256" key="5">
    <source>
        <dbReference type="ARBA" id="ARBA00022729"/>
    </source>
</evidence>
<sequence>MTSAPSLHLTLAAALVLALVACANPSGIAPQAQLREAAAVGVPLQTAASVPAVETAWWRAYGDPALDQLVDQALAGSPSLGLAQARLARAMAVVEVADAALLPQLGLGVDITRQRYTENGAVPAPLAGSVRNNGLLQLSSSWELDFFGKNRAALDAALGSARAAAADAQAARALLAQQIVRGWLQLARAQDQLSVAERTLAQRGEQLALVKDRLDAGLDTRLELRQAEGGLPEARQQIEALREQIQLSRHALAALAAQPPAALQDAAPSLARLQAPSLPAVLPADLLGRRADVQAARWRVEAAARDVDSARAQFYPNISLTGFAGLSSIGLNNLVQAGSLQWGIGPALRLPLFDAGRLRANLRGKAADVDAAVESYNGAIVGAVREVADQLVSVRSVALQQQEQRAAQEAAEGAYAIAKQRYGAGLGNYLQVLTAESNVLVQRRQQVELAARALDVQAQLAHALGGGVAVDATPLALNTGR</sequence>
<name>A0A368Y9Y3_9BURK</name>
<dbReference type="Gene3D" id="1.20.1600.10">
    <property type="entry name" value="Outer membrane efflux proteins (OEP)"/>
    <property type="match status" value="1"/>
</dbReference>
<comment type="similarity">
    <text evidence="2 9">Belongs to the outer membrane factor (OMF) (TC 1.B.17) family.</text>
</comment>
<keyword evidence="6 9" id="KW-0472">Membrane</keyword>
<evidence type="ECO:0000313" key="11">
    <source>
        <dbReference type="EMBL" id="RCW75627.1"/>
    </source>
</evidence>
<evidence type="ECO:0000256" key="2">
    <source>
        <dbReference type="ARBA" id="ARBA00007613"/>
    </source>
</evidence>
<reference evidence="11 12" key="1">
    <citation type="submission" date="2018-07" db="EMBL/GenBank/DDBJ databases">
        <title>Genomic Encyclopedia of Type Strains, Phase IV (KMG-IV): sequencing the most valuable type-strain genomes for metagenomic binning, comparative biology and taxonomic classification.</title>
        <authorList>
            <person name="Goeker M."/>
        </authorList>
    </citation>
    <scope>NUCLEOTIDE SEQUENCE [LARGE SCALE GENOMIC DNA]</scope>
    <source>
        <strain evidence="11 12">DSM 21634</strain>
    </source>
</reference>
<keyword evidence="12" id="KW-1185">Reference proteome</keyword>
<dbReference type="GO" id="GO:0005886">
    <property type="term" value="C:plasma membrane"/>
    <property type="evidence" value="ECO:0007669"/>
    <property type="project" value="UniProtKB-SubCell"/>
</dbReference>
<evidence type="ECO:0000256" key="7">
    <source>
        <dbReference type="ARBA" id="ARBA00023139"/>
    </source>
</evidence>
<keyword evidence="10" id="KW-0175">Coiled coil</keyword>
<proteinExistence type="inferred from homology"/>
<dbReference type="InterPro" id="IPR003423">
    <property type="entry name" value="OMP_efflux"/>
</dbReference>
<dbReference type="PANTHER" id="PTHR30203">
    <property type="entry name" value="OUTER MEMBRANE CATION EFFLUX PROTEIN"/>
    <property type="match status" value="1"/>
</dbReference>
<evidence type="ECO:0000256" key="10">
    <source>
        <dbReference type="SAM" id="Coils"/>
    </source>
</evidence>
<dbReference type="NCBIfam" id="TIGR01845">
    <property type="entry name" value="outer_NodT"/>
    <property type="match status" value="1"/>
</dbReference>
<comment type="subcellular location">
    <subcellularLocation>
        <location evidence="9">Cell membrane</location>
        <topology evidence="9">Lipid-anchor</topology>
    </subcellularLocation>
    <subcellularLocation>
        <location evidence="1">Membrane</location>
    </subcellularLocation>
</comment>
<keyword evidence="8 9" id="KW-0449">Lipoprotein</keyword>
<gene>
    <name evidence="11" type="ORF">DES41_101221</name>
</gene>
<dbReference type="Proteomes" id="UP000252884">
    <property type="component" value="Unassembled WGS sequence"/>
</dbReference>
<keyword evidence="7 9" id="KW-0564">Palmitate</keyword>
<dbReference type="InterPro" id="IPR010131">
    <property type="entry name" value="MdtP/NodT-like"/>
</dbReference>
<keyword evidence="5 9" id="KW-0732">Signal</keyword>